<feature type="transmembrane region" description="Helical" evidence="2">
    <location>
        <begin position="125"/>
        <end position="145"/>
    </location>
</feature>
<evidence type="ECO:0000313" key="4">
    <source>
        <dbReference type="EMBL" id="CAE0436654.1"/>
    </source>
</evidence>
<feature type="transmembrane region" description="Helical" evidence="2">
    <location>
        <begin position="59"/>
        <end position="78"/>
    </location>
</feature>
<protein>
    <recommendedName>
        <fullName evidence="7">YrhK domain-containing protein</fullName>
    </recommendedName>
</protein>
<reference evidence="4" key="1">
    <citation type="submission" date="2021-01" db="EMBL/GenBank/DDBJ databases">
        <authorList>
            <person name="Corre E."/>
            <person name="Pelletier E."/>
            <person name="Niang G."/>
            <person name="Scheremetjew M."/>
            <person name="Finn R."/>
            <person name="Kale V."/>
            <person name="Holt S."/>
            <person name="Cochrane G."/>
            <person name="Meng A."/>
            <person name="Brown T."/>
            <person name="Cohen L."/>
        </authorList>
    </citation>
    <scope>NUCLEOTIDE SEQUENCE</scope>
    <source>
        <strain evidence="4">GSBS06</strain>
    </source>
</reference>
<organism evidence="4">
    <name type="scientific">Aplanochytrium stocchinoi</name>
    <dbReference type="NCBI Taxonomy" id="215587"/>
    <lineage>
        <taxon>Eukaryota</taxon>
        <taxon>Sar</taxon>
        <taxon>Stramenopiles</taxon>
        <taxon>Bigyra</taxon>
        <taxon>Labyrinthulomycetes</taxon>
        <taxon>Thraustochytrida</taxon>
        <taxon>Thraustochytriidae</taxon>
        <taxon>Aplanochytrium</taxon>
    </lineage>
</organism>
<dbReference type="AlphaFoldDB" id="A0A6S8C5E7"/>
<feature type="transmembrane region" description="Helical" evidence="2">
    <location>
        <begin position="157"/>
        <end position="176"/>
    </location>
</feature>
<feature type="region of interest" description="Disordered" evidence="1">
    <location>
        <begin position="275"/>
        <end position="295"/>
    </location>
</feature>
<proteinExistence type="predicted"/>
<feature type="transmembrane region" description="Helical" evidence="2">
    <location>
        <begin position="229"/>
        <end position="251"/>
    </location>
</feature>
<dbReference type="EMBL" id="HBIN01009295">
    <property type="protein sequence ID" value="CAE0436658.1"/>
    <property type="molecule type" value="Transcribed_RNA"/>
</dbReference>
<keyword evidence="2" id="KW-0812">Transmembrane</keyword>
<name>A0A6S8C5E7_9STRA</name>
<feature type="transmembrane region" description="Helical" evidence="2">
    <location>
        <begin position="196"/>
        <end position="217"/>
    </location>
</feature>
<gene>
    <name evidence="3" type="ORF">ASTO00021_LOCUS6910</name>
    <name evidence="4" type="ORF">ASTO00021_LOCUS6911</name>
    <name evidence="5" type="ORF">ASTO00021_LOCUS6912</name>
    <name evidence="6" type="ORF">ASTO00021_LOCUS6915</name>
</gene>
<sequence>MEAKESAATSTKDEATKRHHKLLARIHGHVHGNPWIRVEAFLWKEVGGMYPYLDIPSGLCFVLGSFAFTLAPLLRMVLSADADYGLDWLLMAGVILFTAAKALVELRAGYAHLFKGPSARVSGCYHAAVVGLLIGGLLFGAYLLLVVQPTAGPLLLARFSLSSSVFFFLGSAAFVADAYPQAHSDGFRHDLSNSHLLGSLLFLLGSAFFIAGSSLSFPNVPSRETPENGLSLLGGAMFLLGSCFFLFLGFLEMREFKRGPDMNLPSVRRRCKQLGIDPDPANNPHFEEADKNSVH</sequence>
<dbReference type="EMBL" id="HBIN01009291">
    <property type="protein sequence ID" value="CAE0436654.1"/>
    <property type="molecule type" value="Transcribed_RNA"/>
</dbReference>
<evidence type="ECO:0008006" key="7">
    <source>
        <dbReference type="Google" id="ProtNLM"/>
    </source>
</evidence>
<keyword evidence="2" id="KW-0472">Membrane</keyword>
<dbReference type="EMBL" id="HBIN01009292">
    <property type="protein sequence ID" value="CAE0436655.1"/>
    <property type="molecule type" value="Transcribed_RNA"/>
</dbReference>
<accession>A0A6S8C5E7</accession>
<feature type="transmembrane region" description="Helical" evidence="2">
    <location>
        <begin position="84"/>
        <end position="104"/>
    </location>
</feature>
<evidence type="ECO:0000313" key="5">
    <source>
        <dbReference type="EMBL" id="CAE0436655.1"/>
    </source>
</evidence>
<evidence type="ECO:0000256" key="2">
    <source>
        <dbReference type="SAM" id="Phobius"/>
    </source>
</evidence>
<evidence type="ECO:0000313" key="3">
    <source>
        <dbReference type="EMBL" id="CAE0436653.1"/>
    </source>
</evidence>
<keyword evidence="2" id="KW-1133">Transmembrane helix</keyword>
<evidence type="ECO:0000313" key="6">
    <source>
        <dbReference type="EMBL" id="CAE0436658.1"/>
    </source>
</evidence>
<feature type="compositionally biased region" description="Basic and acidic residues" evidence="1">
    <location>
        <begin position="285"/>
        <end position="295"/>
    </location>
</feature>
<evidence type="ECO:0000256" key="1">
    <source>
        <dbReference type="SAM" id="MobiDB-lite"/>
    </source>
</evidence>
<dbReference type="EMBL" id="HBIN01009290">
    <property type="protein sequence ID" value="CAE0436653.1"/>
    <property type="molecule type" value="Transcribed_RNA"/>
</dbReference>